<dbReference type="InterPro" id="IPR036116">
    <property type="entry name" value="FN3_sf"/>
</dbReference>
<dbReference type="InterPro" id="IPR050122">
    <property type="entry name" value="RTK"/>
</dbReference>
<dbReference type="PANTHER" id="PTHR24416:SF257">
    <property type="entry name" value="TYROSINE-PROTEIN KINASE MER"/>
    <property type="match status" value="1"/>
</dbReference>
<keyword evidence="21" id="KW-1185">Reference proteome</keyword>
<dbReference type="Gene3D" id="2.60.40.10">
    <property type="entry name" value="Immunoglobulins"/>
    <property type="match status" value="1"/>
</dbReference>
<name>A0A2K6TW83_SAIBB</name>
<evidence type="ECO:0000256" key="10">
    <source>
        <dbReference type="ARBA" id="ARBA00022840"/>
    </source>
</evidence>
<evidence type="ECO:0000259" key="19">
    <source>
        <dbReference type="PROSITE" id="PS50011"/>
    </source>
</evidence>
<evidence type="ECO:0000256" key="17">
    <source>
        <dbReference type="PROSITE-ProRule" id="PRU10141"/>
    </source>
</evidence>
<keyword evidence="3" id="KW-0597">Phosphoprotein</keyword>
<dbReference type="SMART" id="SM00219">
    <property type="entry name" value="TyrKc"/>
    <property type="match status" value="1"/>
</dbReference>
<evidence type="ECO:0000256" key="1">
    <source>
        <dbReference type="ARBA" id="ARBA00004479"/>
    </source>
</evidence>
<dbReference type="SUPFAM" id="SSF56112">
    <property type="entry name" value="Protein kinase-like (PK-like)"/>
    <property type="match status" value="1"/>
</dbReference>
<evidence type="ECO:0000256" key="4">
    <source>
        <dbReference type="ARBA" id="ARBA00022679"/>
    </source>
</evidence>
<dbReference type="FunFam" id="3.30.200.20:FF:000509">
    <property type="entry name" value="Tyrosine-protein kinase receptor UFO"/>
    <property type="match status" value="1"/>
</dbReference>
<dbReference type="PROSITE" id="PS00107">
    <property type="entry name" value="PROTEIN_KINASE_ATP"/>
    <property type="match status" value="1"/>
</dbReference>
<dbReference type="PANTHER" id="PTHR24416">
    <property type="entry name" value="TYROSINE-PROTEIN KINASE RECEPTOR"/>
    <property type="match status" value="1"/>
</dbReference>
<evidence type="ECO:0000256" key="16">
    <source>
        <dbReference type="ARBA" id="ARBA00051243"/>
    </source>
</evidence>
<gene>
    <name evidence="20" type="primary">MERTK</name>
</gene>
<organism evidence="20 21">
    <name type="scientific">Saimiri boliviensis boliviensis</name>
    <name type="common">Bolivian squirrel monkey</name>
    <dbReference type="NCBI Taxonomy" id="39432"/>
    <lineage>
        <taxon>Eukaryota</taxon>
        <taxon>Metazoa</taxon>
        <taxon>Chordata</taxon>
        <taxon>Craniata</taxon>
        <taxon>Vertebrata</taxon>
        <taxon>Euteleostomi</taxon>
        <taxon>Mammalia</taxon>
        <taxon>Eutheria</taxon>
        <taxon>Euarchontoglires</taxon>
        <taxon>Primates</taxon>
        <taxon>Haplorrhini</taxon>
        <taxon>Platyrrhini</taxon>
        <taxon>Cebidae</taxon>
        <taxon>Saimiriinae</taxon>
        <taxon>Saimiri</taxon>
    </lineage>
</organism>
<dbReference type="GO" id="GO:0016477">
    <property type="term" value="P:cell migration"/>
    <property type="evidence" value="ECO:0007669"/>
    <property type="project" value="TreeGrafter"/>
</dbReference>
<dbReference type="Proteomes" id="UP000233220">
    <property type="component" value="Unplaced"/>
</dbReference>
<keyword evidence="7" id="KW-0677">Repeat</keyword>
<evidence type="ECO:0000313" key="20">
    <source>
        <dbReference type="Ensembl" id="ENSSBOP00000023930.1"/>
    </source>
</evidence>
<sequence>MKPPTKRQDGELVGYRISHVWQSRGTSKEFLEEVGQNDSQAQIPVQFHNATCTVRIAAITKGGVGPFSDPVKIFVPAHGESSLLCHVFTHSILGHGGLWLCCLLVSQGQTHMTFYKNGLGRLCPLINSGTWQHRSCAHHLWLLLKRIQETKFGNAFTEEDSELVVNYIAKKSFCRRAIELTLRSLGVSEELQNKLEDVVIDRNLLILGKILGEGEFGSVMEGNLKQQDGTSQKVAVKTMKLDNFSQREIEEFLSEAACMKDFSHPNVIRLLGLFVTDSVFVISGIVFLLVSSIIQHIPLQTLLKFMVDIALGMEYLSNRNFLHRDLAARNCMLRDDMTVCVADFGLSKKIYSGDYYRQGRIAKMPVKWIAIESLADRVYTSKSDVWAFGVTMWEIATRGMTPYPGVQNHEIYDYLLHGHRLKQPEDFSIILIKSMDCTKRWGAIRSLGSPHLFRVEAAAGKALRKFTQHSRPRLCACSAGLEHRP</sequence>
<evidence type="ECO:0000256" key="8">
    <source>
        <dbReference type="ARBA" id="ARBA00022741"/>
    </source>
</evidence>
<dbReference type="InterPro" id="IPR013783">
    <property type="entry name" value="Ig-like_fold"/>
</dbReference>
<evidence type="ECO:0000256" key="12">
    <source>
        <dbReference type="ARBA" id="ARBA00023136"/>
    </source>
</evidence>
<dbReference type="Pfam" id="PF07714">
    <property type="entry name" value="PK_Tyr_Ser-Thr"/>
    <property type="match status" value="1"/>
</dbReference>
<keyword evidence="9" id="KW-0418">Kinase</keyword>
<evidence type="ECO:0000256" key="11">
    <source>
        <dbReference type="ARBA" id="ARBA00022989"/>
    </source>
</evidence>
<keyword evidence="5 18" id="KW-0812">Transmembrane</keyword>
<evidence type="ECO:0000256" key="15">
    <source>
        <dbReference type="ARBA" id="ARBA00023180"/>
    </source>
</evidence>
<evidence type="ECO:0000256" key="14">
    <source>
        <dbReference type="ARBA" id="ARBA00023170"/>
    </source>
</evidence>
<proteinExistence type="predicted"/>
<dbReference type="GO" id="GO:0043235">
    <property type="term" value="C:receptor complex"/>
    <property type="evidence" value="ECO:0007669"/>
    <property type="project" value="TreeGrafter"/>
</dbReference>
<dbReference type="CDD" id="cd00063">
    <property type="entry name" value="FN3"/>
    <property type="match status" value="1"/>
</dbReference>
<comment type="subcellular location">
    <subcellularLocation>
        <location evidence="1">Membrane</location>
        <topology evidence="1">Single-pass type I membrane protein</topology>
    </subcellularLocation>
</comment>
<dbReference type="InterPro" id="IPR020635">
    <property type="entry name" value="Tyr_kinase_cat_dom"/>
</dbReference>
<keyword evidence="11 18" id="KW-1133">Transmembrane helix</keyword>
<dbReference type="GO" id="GO:0007169">
    <property type="term" value="P:cell surface receptor protein tyrosine kinase signaling pathway"/>
    <property type="evidence" value="ECO:0007669"/>
    <property type="project" value="TreeGrafter"/>
</dbReference>
<accession>A0A2K6TW83</accession>
<dbReference type="EC" id="2.7.10.1" evidence="2"/>
<evidence type="ECO:0000256" key="2">
    <source>
        <dbReference type="ARBA" id="ARBA00011902"/>
    </source>
</evidence>
<dbReference type="GO" id="GO:0005524">
    <property type="term" value="F:ATP binding"/>
    <property type="evidence" value="ECO:0007669"/>
    <property type="project" value="UniProtKB-UniRule"/>
</dbReference>
<dbReference type="InterPro" id="IPR000719">
    <property type="entry name" value="Prot_kinase_dom"/>
</dbReference>
<keyword evidence="15" id="KW-0325">Glycoprotein</keyword>
<keyword evidence="14" id="KW-0675">Receptor</keyword>
<dbReference type="InterPro" id="IPR003961">
    <property type="entry name" value="FN3_dom"/>
</dbReference>
<protein>
    <recommendedName>
        <fullName evidence="2">receptor protein-tyrosine kinase</fullName>
        <ecNumber evidence="2">2.7.10.1</ecNumber>
    </recommendedName>
</protein>
<dbReference type="GO" id="GO:0004714">
    <property type="term" value="F:transmembrane receptor protein tyrosine kinase activity"/>
    <property type="evidence" value="ECO:0007669"/>
    <property type="project" value="UniProtKB-EC"/>
</dbReference>
<comment type="catalytic activity">
    <reaction evidence="16">
        <text>L-tyrosyl-[protein] + ATP = O-phospho-L-tyrosyl-[protein] + ADP + H(+)</text>
        <dbReference type="Rhea" id="RHEA:10596"/>
        <dbReference type="Rhea" id="RHEA-COMP:10136"/>
        <dbReference type="Rhea" id="RHEA-COMP:20101"/>
        <dbReference type="ChEBI" id="CHEBI:15378"/>
        <dbReference type="ChEBI" id="CHEBI:30616"/>
        <dbReference type="ChEBI" id="CHEBI:46858"/>
        <dbReference type="ChEBI" id="CHEBI:61978"/>
        <dbReference type="ChEBI" id="CHEBI:456216"/>
        <dbReference type="EC" id="2.7.10.1"/>
    </reaction>
</comment>
<feature type="transmembrane region" description="Helical" evidence="18">
    <location>
        <begin position="270"/>
        <end position="294"/>
    </location>
</feature>
<evidence type="ECO:0000256" key="6">
    <source>
        <dbReference type="ARBA" id="ARBA00022729"/>
    </source>
</evidence>
<dbReference type="InterPro" id="IPR008266">
    <property type="entry name" value="Tyr_kinase_AS"/>
</dbReference>
<dbReference type="AlphaFoldDB" id="A0A2K6TW83"/>
<dbReference type="PRINTS" id="PR00109">
    <property type="entry name" value="TYRKINASE"/>
</dbReference>
<dbReference type="PROSITE" id="PS00109">
    <property type="entry name" value="PROTEIN_KINASE_TYR"/>
    <property type="match status" value="1"/>
</dbReference>
<dbReference type="SUPFAM" id="SSF49265">
    <property type="entry name" value="Fibronectin type III"/>
    <property type="match status" value="1"/>
</dbReference>
<keyword evidence="13" id="KW-0829">Tyrosine-protein kinase</keyword>
<dbReference type="GO" id="GO:0007399">
    <property type="term" value="P:nervous system development"/>
    <property type="evidence" value="ECO:0007669"/>
    <property type="project" value="TreeGrafter"/>
</dbReference>
<dbReference type="GeneTree" id="ENSGT00940000155669"/>
<feature type="domain" description="Protein kinase" evidence="19">
    <location>
        <begin position="205"/>
        <end position="485"/>
    </location>
</feature>
<dbReference type="GO" id="GO:0006909">
    <property type="term" value="P:phagocytosis"/>
    <property type="evidence" value="ECO:0007669"/>
    <property type="project" value="TreeGrafter"/>
</dbReference>
<dbReference type="FunFam" id="1.10.510.10:FF:000089">
    <property type="entry name" value="Tyrosine-protein kinase receptor TYRO3"/>
    <property type="match status" value="1"/>
</dbReference>
<dbReference type="Gene3D" id="3.30.200.20">
    <property type="entry name" value="Phosphorylase Kinase, domain 1"/>
    <property type="match status" value="1"/>
</dbReference>
<dbReference type="FunFam" id="2.60.40.10:FF:001050">
    <property type="entry name" value="MER proto-oncogene, tyrosine kinase"/>
    <property type="match status" value="1"/>
</dbReference>
<evidence type="ECO:0000313" key="21">
    <source>
        <dbReference type="Proteomes" id="UP000233220"/>
    </source>
</evidence>
<evidence type="ECO:0000256" key="3">
    <source>
        <dbReference type="ARBA" id="ARBA00022553"/>
    </source>
</evidence>
<dbReference type="Ensembl" id="ENSSBOT00000040788.1">
    <property type="protein sequence ID" value="ENSSBOP00000023930.1"/>
    <property type="gene ID" value="ENSSBOG00000028451.1"/>
</dbReference>
<keyword evidence="12 18" id="KW-0472">Membrane</keyword>
<evidence type="ECO:0000256" key="5">
    <source>
        <dbReference type="ARBA" id="ARBA00022692"/>
    </source>
</evidence>
<evidence type="ECO:0000256" key="9">
    <source>
        <dbReference type="ARBA" id="ARBA00022777"/>
    </source>
</evidence>
<dbReference type="Gene3D" id="1.10.510.10">
    <property type="entry name" value="Transferase(Phosphotransferase) domain 1"/>
    <property type="match status" value="1"/>
</dbReference>
<dbReference type="InterPro" id="IPR001245">
    <property type="entry name" value="Ser-Thr/Tyr_kinase_cat_dom"/>
</dbReference>
<feature type="binding site" evidence="17">
    <location>
        <position position="237"/>
    </location>
    <ligand>
        <name>ATP</name>
        <dbReference type="ChEBI" id="CHEBI:30616"/>
    </ligand>
</feature>
<evidence type="ECO:0000256" key="13">
    <source>
        <dbReference type="ARBA" id="ARBA00023137"/>
    </source>
</evidence>
<keyword evidence="8 17" id="KW-0547">Nucleotide-binding</keyword>
<keyword evidence="6" id="KW-0732">Signal</keyword>
<dbReference type="InterPro" id="IPR017441">
    <property type="entry name" value="Protein_kinase_ATP_BS"/>
</dbReference>
<evidence type="ECO:0000256" key="18">
    <source>
        <dbReference type="SAM" id="Phobius"/>
    </source>
</evidence>
<evidence type="ECO:0000256" key="7">
    <source>
        <dbReference type="ARBA" id="ARBA00022737"/>
    </source>
</evidence>
<keyword evidence="4" id="KW-0808">Transferase</keyword>
<reference evidence="20" key="2">
    <citation type="submission" date="2025-09" db="UniProtKB">
        <authorList>
            <consortium name="Ensembl"/>
        </authorList>
    </citation>
    <scope>IDENTIFICATION</scope>
</reference>
<reference evidence="20" key="1">
    <citation type="submission" date="2025-08" db="UniProtKB">
        <authorList>
            <consortium name="Ensembl"/>
        </authorList>
    </citation>
    <scope>IDENTIFICATION</scope>
</reference>
<keyword evidence="10 17" id="KW-0067">ATP-binding</keyword>
<dbReference type="InterPro" id="IPR011009">
    <property type="entry name" value="Kinase-like_dom_sf"/>
</dbReference>
<dbReference type="GO" id="GO:0005886">
    <property type="term" value="C:plasma membrane"/>
    <property type="evidence" value="ECO:0007669"/>
    <property type="project" value="TreeGrafter"/>
</dbReference>
<dbReference type="PROSITE" id="PS50011">
    <property type="entry name" value="PROTEIN_KINASE_DOM"/>
    <property type="match status" value="1"/>
</dbReference>